<dbReference type="EMBL" id="WHWB01001946">
    <property type="protein sequence ID" value="KAJ7428975.1"/>
    <property type="molecule type" value="Genomic_DNA"/>
</dbReference>
<dbReference type="PANTHER" id="PTHR21220:SF0">
    <property type="entry name" value="DNA-DEPENDENT METALLOPROTEASE SPRTN"/>
    <property type="match status" value="1"/>
</dbReference>
<keyword evidence="3" id="KW-1185">Reference proteome</keyword>
<accession>A0ABQ9E004</accession>
<comment type="caution">
    <text evidence="2">The sequence shown here is derived from an EMBL/GenBank/DDBJ whole genome shotgun (WGS) entry which is preliminary data.</text>
</comment>
<dbReference type="PANTHER" id="PTHR21220">
    <property type="entry name" value="DNA-DEPENDENT METALLOPROTEASE SPRTN"/>
    <property type="match status" value="1"/>
</dbReference>
<reference evidence="2" key="1">
    <citation type="submission" date="2019-10" db="EMBL/GenBank/DDBJ databases">
        <authorList>
            <person name="Soares A.E.R."/>
            <person name="Aleixo A."/>
            <person name="Schneider P."/>
            <person name="Miyaki C.Y."/>
            <person name="Schneider M.P."/>
            <person name="Mello C."/>
            <person name="Vasconcelos A.T.R."/>
        </authorList>
    </citation>
    <scope>NUCLEOTIDE SEQUENCE</scope>
    <source>
        <tissue evidence="2">Muscle</tissue>
    </source>
</reference>
<evidence type="ECO:0000313" key="2">
    <source>
        <dbReference type="EMBL" id="KAJ7428975.1"/>
    </source>
</evidence>
<gene>
    <name evidence="2" type="ORF">WISP_00334</name>
</gene>
<evidence type="ECO:0000313" key="3">
    <source>
        <dbReference type="Proteomes" id="UP001145742"/>
    </source>
</evidence>
<sequence length="171" mass="18809">MAESALGTAESALGPEDRDFLLALRLQREWEEEDKAAAEAAAEEAAAAAAKRADVPPHCPSPRPLSVVDEAWELLDPSPDVHALFVHFNQTLFWRKLEAVTVSWSPRMTRCRDRTWRRAGLARRGLAGRPVPAGRCVPGDARPEPRVRAAGRAVTRVAARLRVSGERVMES</sequence>
<dbReference type="InterPro" id="IPR044245">
    <property type="entry name" value="Spartan"/>
</dbReference>
<dbReference type="Proteomes" id="UP001145742">
    <property type="component" value="Unassembled WGS sequence"/>
</dbReference>
<organism evidence="2 3">
    <name type="scientific">Willisornis vidua</name>
    <name type="common">Xingu scale-backed antbird</name>
    <dbReference type="NCBI Taxonomy" id="1566151"/>
    <lineage>
        <taxon>Eukaryota</taxon>
        <taxon>Metazoa</taxon>
        <taxon>Chordata</taxon>
        <taxon>Craniata</taxon>
        <taxon>Vertebrata</taxon>
        <taxon>Euteleostomi</taxon>
        <taxon>Archelosauria</taxon>
        <taxon>Archosauria</taxon>
        <taxon>Dinosauria</taxon>
        <taxon>Saurischia</taxon>
        <taxon>Theropoda</taxon>
        <taxon>Coelurosauria</taxon>
        <taxon>Aves</taxon>
        <taxon>Neognathae</taxon>
        <taxon>Neoaves</taxon>
        <taxon>Telluraves</taxon>
        <taxon>Australaves</taxon>
        <taxon>Passeriformes</taxon>
        <taxon>Thamnophilidae</taxon>
        <taxon>Willisornis</taxon>
    </lineage>
</organism>
<feature type="compositionally biased region" description="Low complexity" evidence="1">
    <location>
        <begin position="38"/>
        <end position="50"/>
    </location>
</feature>
<protein>
    <submittedName>
        <fullName evidence="2">Uncharacterized protein</fullName>
    </submittedName>
</protein>
<evidence type="ECO:0000256" key="1">
    <source>
        <dbReference type="SAM" id="MobiDB-lite"/>
    </source>
</evidence>
<feature type="region of interest" description="Disordered" evidence="1">
    <location>
        <begin position="35"/>
        <end position="57"/>
    </location>
</feature>
<name>A0ABQ9E004_9PASS</name>
<proteinExistence type="predicted"/>